<dbReference type="Proteomes" id="UP000799429">
    <property type="component" value="Unassembled WGS sequence"/>
</dbReference>
<dbReference type="PROSITE" id="PS51468">
    <property type="entry name" value="VIT"/>
    <property type="match status" value="1"/>
</dbReference>
<evidence type="ECO:0008006" key="6">
    <source>
        <dbReference type="Google" id="ProtNLM"/>
    </source>
</evidence>
<dbReference type="InterPro" id="IPR013694">
    <property type="entry name" value="VIT"/>
</dbReference>
<dbReference type="Pfam" id="PF08487">
    <property type="entry name" value="VIT"/>
    <property type="match status" value="1"/>
</dbReference>
<dbReference type="PANTHER" id="PTHR45737">
    <property type="entry name" value="VON WILLEBRAND FACTOR A DOMAIN-CONTAINING PROTEIN 5A"/>
    <property type="match status" value="1"/>
</dbReference>
<name>A0A9P4SGE6_9PEZI</name>
<dbReference type="SMART" id="SM00327">
    <property type="entry name" value="VWA"/>
    <property type="match status" value="1"/>
</dbReference>
<feature type="region of interest" description="Disordered" evidence="1">
    <location>
        <begin position="696"/>
        <end position="781"/>
    </location>
</feature>
<feature type="compositionally biased region" description="Acidic residues" evidence="1">
    <location>
        <begin position="707"/>
        <end position="720"/>
    </location>
</feature>
<accession>A0A9P4SGE6</accession>
<feature type="compositionally biased region" description="Basic and acidic residues" evidence="1">
    <location>
        <begin position="538"/>
        <end position="550"/>
    </location>
</feature>
<comment type="caution">
    <text evidence="4">The sequence shown here is derived from an EMBL/GenBank/DDBJ whole genome shotgun (WGS) entry which is preliminary data.</text>
</comment>
<dbReference type="InterPro" id="IPR036465">
    <property type="entry name" value="vWFA_dom_sf"/>
</dbReference>
<sequence>MFGAPHPRTHICGLYYILPSPNYYQPQRHYLPLLSLKSHTTILSNTSRTTLTQTFANPSSTKAIKQLRYTFPLYDGVSVVSFVCHIGSRVIRGVVKEAEKAKSDFNEAVERGETAGLLEQLPDAADVFTTTVGNVPAGATVVVEITYLGELKHDSEVNGIRFTIPTAIAPRYGSYPGSLSDGRGLEAAAKGGIEITVDAKMAPGAFVKKLQSPTHPIAVSMGTLSSAPDADPEMHQASATLSLGTTELEKDFVLQLVTKETGTPQALLETHPRIPNQRALMATLVPRFSLEQTRPEIVFICDRSGSMGGRRISTLIPALKVFLRSMPPNGVKFNICSFGSRHSFLWSKSKTYSQKTLDEAIKHVDRFTADFGGTEMMAPIKATIENRYEDIPLEIMLLTDGEIWDQQTLFGYLNGQIQVSKSPIRLFTLGIGEAVSHALIEGLARAGNGFSQTVGDGEKMDSKVVRMLNGALTPHIDNYTIEIEYSNEDKVDDDDDDFEIIEKVTDSLKTNLDISDKKTQSEKPKQTISLFDTSADPNKVEPHSSGEDGQGKYSHLPPLSPPKLLQAPHKMPSLFPFTRTTVYLLLGPDTAQRTPKSVLLKGTYDNKSLELSIPVEVLSTLSETIHQLAAKKAIQELEEGRGWLTEARTADGKLIKEALESRFEDFVEREAVRLGVQYQVGGKWCSFVALEANEKGDRDSDSKTLVEEEGYLDEPTEAELESSHNQEPGRLNLFGGAMQSIGGHGRGGGFSTRGSASLPSAPRARLSRSAVPPPPPQASAAAFGATPALHAAVWGAPESWSLRSPAPSGAAQAQFSASAFPGSAALSNTGSVRMRDLDESVDACMIPASATTASLPQPKAGGLFGNSSAFRMKSFFSKDSKRKKSANTASEGDTLPSNLFGGIMSAGSSESSGLTPPALSDDEKTREIIALQAFDGAFAWSETLFRVIGVERGDVERVFAGVDRVGGREGVWATVLAVVFLERRLPDQEEDWVLVVGKARRWLEANCEEGVRGELEKAAEGLV</sequence>
<evidence type="ECO:0000259" key="2">
    <source>
        <dbReference type="PROSITE" id="PS50234"/>
    </source>
</evidence>
<dbReference type="PANTHER" id="PTHR45737:SF6">
    <property type="entry name" value="VON WILLEBRAND FACTOR A DOMAIN-CONTAINING PROTEIN 5A"/>
    <property type="match status" value="1"/>
</dbReference>
<feature type="compositionally biased region" description="Basic and acidic residues" evidence="1">
    <location>
        <begin position="696"/>
        <end position="706"/>
    </location>
</feature>
<feature type="compositionally biased region" description="Basic and acidic residues" evidence="1">
    <location>
        <begin position="515"/>
        <end position="525"/>
    </location>
</feature>
<feature type="compositionally biased region" description="Gly residues" evidence="1">
    <location>
        <begin position="742"/>
        <end position="751"/>
    </location>
</feature>
<feature type="compositionally biased region" description="Polar residues" evidence="1">
    <location>
        <begin position="526"/>
        <end position="536"/>
    </location>
</feature>
<evidence type="ECO:0000313" key="5">
    <source>
        <dbReference type="Proteomes" id="UP000799429"/>
    </source>
</evidence>
<feature type="domain" description="VIT" evidence="3">
    <location>
        <begin position="17"/>
        <end position="149"/>
    </location>
</feature>
<reference evidence="4" key="1">
    <citation type="journal article" date="2020" name="Stud. Mycol.">
        <title>101 Dothideomycetes genomes: a test case for predicting lifestyles and emergence of pathogens.</title>
        <authorList>
            <person name="Haridas S."/>
            <person name="Albert R."/>
            <person name="Binder M."/>
            <person name="Bloem J."/>
            <person name="Labutti K."/>
            <person name="Salamov A."/>
            <person name="Andreopoulos B."/>
            <person name="Baker S."/>
            <person name="Barry K."/>
            <person name="Bills G."/>
            <person name="Bluhm B."/>
            <person name="Cannon C."/>
            <person name="Castanera R."/>
            <person name="Culley D."/>
            <person name="Daum C."/>
            <person name="Ezra D."/>
            <person name="Gonzalez J."/>
            <person name="Henrissat B."/>
            <person name="Kuo A."/>
            <person name="Liang C."/>
            <person name="Lipzen A."/>
            <person name="Lutzoni F."/>
            <person name="Magnuson J."/>
            <person name="Mondo S."/>
            <person name="Nolan M."/>
            <person name="Ohm R."/>
            <person name="Pangilinan J."/>
            <person name="Park H.-J."/>
            <person name="Ramirez L."/>
            <person name="Alfaro M."/>
            <person name="Sun H."/>
            <person name="Tritt A."/>
            <person name="Yoshinaga Y."/>
            <person name="Zwiers L.-H."/>
            <person name="Turgeon B."/>
            <person name="Goodwin S."/>
            <person name="Spatafora J."/>
            <person name="Crous P."/>
            <person name="Grigoriev I."/>
        </authorList>
    </citation>
    <scope>NUCLEOTIDE SEQUENCE</scope>
    <source>
        <strain evidence="4">CBS 101060</strain>
    </source>
</reference>
<dbReference type="OrthoDB" id="1729737at2759"/>
<organism evidence="4 5">
    <name type="scientific">Patellaria atrata CBS 101060</name>
    <dbReference type="NCBI Taxonomy" id="1346257"/>
    <lineage>
        <taxon>Eukaryota</taxon>
        <taxon>Fungi</taxon>
        <taxon>Dikarya</taxon>
        <taxon>Ascomycota</taxon>
        <taxon>Pezizomycotina</taxon>
        <taxon>Dothideomycetes</taxon>
        <taxon>Dothideomycetes incertae sedis</taxon>
        <taxon>Patellariales</taxon>
        <taxon>Patellariaceae</taxon>
        <taxon>Patellaria</taxon>
    </lineage>
</organism>
<dbReference type="SMART" id="SM00609">
    <property type="entry name" value="VIT"/>
    <property type="match status" value="1"/>
</dbReference>
<proteinExistence type="predicted"/>
<dbReference type="InterPro" id="IPR002035">
    <property type="entry name" value="VWF_A"/>
</dbReference>
<feature type="region of interest" description="Disordered" evidence="1">
    <location>
        <begin position="515"/>
        <end position="567"/>
    </location>
</feature>
<protein>
    <recommendedName>
        <fullName evidence="6">VIT-domain-containing protein</fullName>
    </recommendedName>
</protein>
<keyword evidence="5" id="KW-1185">Reference proteome</keyword>
<dbReference type="PROSITE" id="PS50234">
    <property type="entry name" value="VWFA"/>
    <property type="match status" value="1"/>
</dbReference>
<evidence type="ECO:0000256" key="1">
    <source>
        <dbReference type="SAM" id="MobiDB-lite"/>
    </source>
</evidence>
<feature type="domain" description="VWFA" evidence="2">
    <location>
        <begin position="296"/>
        <end position="468"/>
    </location>
</feature>
<evidence type="ECO:0000313" key="4">
    <source>
        <dbReference type="EMBL" id="KAF2841914.1"/>
    </source>
</evidence>
<dbReference type="EMBL" id="MU006090">
    <property type="protein sequence ID" value="KAF2841914.1"/>
    <property type="molecule type" value="Genomic_DNA"/>
</dbReference>
<dbReference type="Pfam" id="PF13768">
    <property type="entry name" value="VWA_3"/>
    <property type="match status" value="1"/>
</dbReference>
<feature type="compositionally biased region" description="Low complexity" evidence="1">
    <location>
        <begin position="752"/>
        <end position="770"/>
    </location>
</feature>
<dbReference type="AlphaFoldDB" id="A0A9P4SGE6"/>
<dbReference type="Gene3D" id="3.40.50.410">
    <property type="entry name" value="von Willebrand factor, type A domain"/>
    <property type="match status" value="1"/>
</dbReference>
<evidence type="ECO:0000259" key="3">
    <source>
        <dbReference type="PROSITE" id="PS51468"/>
    </source>
</evidence>
<dbReference type="SUPFAM" id="SSF53300">
    <property type="entry name" value="vWA-like"/>
    <property type="match status" value="1"/>
</dbReference>
<gene>
    <name evidence="4" type="ORF">M501DRAFT_1013297</name>
</gene>